<evidence type="ECO:0000259" key="4">
    <source>
        <dbReference type="PROSITE" id="PS00497"/>
    </source>
</evidence>
<evidence type="ECO:0000256" key="3">
    <source>
        <dbReference type="SAM" id="SignalP"/>
    </source>
</evidence>
<evidence type="ECO:0000313" key="6">
    <source>
        <dbReference type="EMBL" id="WAR12283.1"/>
    </source>
</evidence>
<dbReference type="PRINTS" id="PR00092">
    <property type="entry name" value="TYROSINASE"/>
</dbReference>
<dbReference type="PANTHER" id="PTHR11474">
    <property type="entry name" value="TYROSINASE FAMILY MEMBER"/>
    <property type="match status" value="1"/>
</dbReference>
<keyword evidence="2" id="KW-0186">Copper</keyword>
<feature type="domain" description="Tyrosinase copper-binding" evidence="5">
    <location>
        <begin position="296"/>
        <end position="307"/>
    </location>
</feature>
<reference evidence="6" key="1">
    <citation type="submission" date="2022-11" db="EMBL/GenBank/DDBJ databases">
        <title>Centuries of genome instability and evolution in soft-shell clam transmissible cancer (bioRxiv).</title>
        <authorList>
            <person name="Hart S.F.M."/>
            <person name="Yonemitsu M.A."/>
            <person name="Giersch R.M."/>
            <person name="Beal B.F."/>
            <person name="Arriagada G."/>
            <person name="Davis B.W."/>
            <person name="Ostrander E.A."/>
            <person name="Goff S.P."/>
            <person name="Metzger M.J."/>
        </authorList>
    </citation>
    <scope>NUCLEOTIDE SEQUENCE</scope>
    <source>
        <strain evidence="6">MELC-2E11</strain>
        <tissue evidence="6">Siphon/mantle</tissue>
    </source>
</reference>
<dbReference type="EMBL" id="CP111019">
    <property type="protein sequence ID" value="WAR12283.1"/>
    <property type="molecule type" value="Genomic_DNA"/>
</dbReference>
<organism evidence="6 7">
    <name type="scientific">Mya arenaria</name>
    <name type="common">Soft-shell clam</name>
    <dbReference type="NCBI Taxonomy" id="6604"/>
    <lineage>
        <taxon>Eukaryota</taxon>
        <taxon>Metazoa</taxon>
        <taxon>Spiralia</taxon>
        <taxon>Lophotrochozoa</taxon>
        <taxon>Mollusca</taxon>
        <taxon>Bivalvia</taxon>
        <taxon>Autobranchia</taxon>
        <taxon>Heteroconchia</taxon>
        <taxon>Euheterodonta</taxon>
        <taxon>Imparidentia</taxon>
        <taxon>Neoheterodontei</taxon>
        <taxon>Myida</taxon>
        <taxon>Myoidea</taxon>
        <taxon>Myidae</taxon>
        <taxon>Mya</taxon>
    </lineage>
</organism>
<dbReference type="Proteomes" id="UP001164746">
    <property type="component" value="Chromosome 8"/>
</dbReference>
<evidence type="ECO:0000259" key="5">
    <source>
        <dbReference type="PROSITE" id="PS00498"/>
    </source>
</evidence>
<name>A0ABY7EQR1_MYAAR</name>
<accession>A0ABY7EQR1</accession>
<evidence type="ECO:0000313" key="7">
    <source>
        <dbReference type="Proteomes" id="UP001164746"/>
    </source>
</evidence>
<dbReference type="InterPro" id="IPR036508">
    <property type="entry name" value="Chitin-bd_dom_sf"/>
</dbReference>
<dbReference type="SUPFAM" id="SSF57625">
    <property type="entry name" value="Invertebrate chitin-binding proteins"/>
    <property type="match status" value="1"/>
</dbReference>
<feature type="signal peptide" evidence="3">
    <location>
        <begin position="1"/>
        <end position="24"/>
    </location>
</feature>
<dbReference type="Pfam" id="PF00264">
    <property type="entry name" value="Tyrosinase"/>
    <property type="match status" value="1"/>
</dbReference>
<dbReference type="PROSITE" id="PS00497">
    <property type="entry name" value="TYROSINASE_1"/>
    <property type="match status" value="1"/>
</dbReference>
<keyword evidence="1" id="KW-0479">Metal-binding</keyword>
<protein>
    <submittedName>
        <fullName evidence="6">TYRO-like protein</fullName>
    </submittedName>
</protein>
<keyword evidence="3" id="KW-0732">Signal</keyword>
<keyword evidence="7" id="KW-1185">Reference proteome</keyword>
<dbReference type="InterPro" id="IPR050316">
    <property type="entry name" value="Tyrosinase/Hemocyanin"/>
</dbReference>
<evidence type="ECO:0000256" key="1">
    <source>
        <dbReference type="ARBA" id="ARBA00022723"/>
    </source>
</evidence>
<evidence type="ECO:0000256" key="2">
    <source>
        <dbReference type="ARBA" id="ARBA00023008"/>
    </source>
</evidence>
<dbReference type="InterPro" id="IPR008922">
    <property type="entry name" value="Di-copper_centre_dom_sf"/>
</dbReference>
<dbReference type="PANTHER" id="PTHR11474:SF126">
    <property type="entry name" value="TYROSINASE-LIKE PROTEIN TYR-1-RELATED"/>
    <property type="match status" value="1"/>
</dbReference>
<feature type="chain" id="PRO_5045779717" evidence="3">
    <location>
        <begin position="25"/>
        <end position="895"/>
    </location>
</feature>
<feature type="domain" description="Tyrosinase copper-binding" evidence="4">
    <location>
        <begin position="157"/>
        <end position="174"/>
    </location>
</feature>
<proteinExistence type="predicted"/>
<dbReference type="InterPro" id="IPR002227">
    <property type="entry name" value="Tyrosinase_Cu-bd"/>
</dbReference>
<dbReference type="PROSITE" id="PS00498">
    <property type="entry name" value="TYROSINASE_2"/>
    <property type="match status" value="1"/>
</dbReference>
<gene>
    <name evidence="6" type="ORF">MAR_026463</name>
</gene>
<sequence length="895" mass="99880">MKLFPFFGFEYVLCMLLWIRTGECMIEHMPLPGGLQECFSRYSERTSITETVGESIASFCVGQYTWSAAREHGLPGFNISRQAYTWVQGLVTRSSLGRSKRQAVRLRIRKEYRRMSDLERATFHRAVNMLKADTTVAPNMYDALAAIHQGIMTTAAHGGPNFLGFHRVYLLMFENALRQKIPSVTVPYWDSTLDQPMFNPTRSVIFTNSFLGNPFGMVRTGPFAGWTTLSGPLIRNSGQSGQLFSSAQIARILSNVRVAQITEPNAHLNTSLEFLHNQVHIWIDGQMGSLETASHDPIFWMHHAYVDYVWELFRRNQRRFGIDPTTDYPAFVNNSMHMAAFPMGLANFRNIDGMSEVFTSSIYTYETSPSCSQRMPDCGSPYLRCVRRGFRPLCVSLGPVGEAEGGGADDALETQRLLRRRAALLRKRNALSRKIRRIRAAMLTDPRGSAFDESKIIINNAFLKKQRVPAELPNSRLPIPQNVQNTTNSIPPLDQSVSTCPALPVTQGYQNTFNMNGHSNIRQWVYVPVKIVYQRPPTFSSYSSFPIVDGEAEAEDIYSSAANPSMRNFLQMGKPASYSRCVDQESGAGRVYVTSKGLNYMGTYKEYAVVDHRLAISIATAYVAVKSPQFGASEVFLSAYDSCGRVCQPYCKLASQPDFQRCTGAFRVTSTMPRLYGANYGDAVTHLWQFKRGDYCPMMQDNNIYIQFHCSYRDTWPFGATGSGSPVSLGDRGGGGQGTHAGHPAGMAEVAPEVELEAPEVPAFPTAGTSGVSHVIPSGVQGNHHFFQVQHILYSLTFMTCYFVLQFRPHIYFLCSSRCHVGNGCVVSSGCQMCQEGKKFPCVGSCDSYATCQHGKLVPSMCSSNLWFDPAQGQCVLGHCFNNQKQWWHTGSGWK</sequence>
<dbReference type="SUPFAM" id="SSF48056">
    <property type="entry name" value="Di-copper centre-containing domain"/>
    <property type="match status" value="1"/>
</dbReference>
<dbReference type="Gene3D" id="1.10.1280.10">
    <property type="entry name" value="Di-copper center containing domain from catechol oxidase"/>
    <property type="match status" value="1"/>
</dbReference>